<evidence type="ECO:0000313" key="4">
    <source>
        <dbReference type="Proteomes" id="UP000245880"/>
    </source>
</evidence>
<dbReference type="RefSeq" id="WP_109674235.1">
    <property type="nucleotide sequence ID" value="NZ_QGDT01000004.1"/>
</dbReference>
<evidence type="ECO:0000256" key="1">
    <source>
        <dbReference type="SAM" id="SignalP"/>
    </source>
</evidence>
<dbReference type="Pfam" id="PF21347">
    <property type="entry name" value="DUF3108_like"/>
    <property type="match status" value="1"/>
</dbReference>
<reference evidence="3 4" key="1">
    <citation type="submission" date="2018-03" db="EMBL/GenBank/DDBJ databases">
        <title>Genomic Encyclopedia of Archaeal and Bacterial Type Strains, Phase II (KMG-II): from individual species to whole genera.</title>
        <authorList>
            <person name="Goeker M."/>
        </authorList>
    </citation>
    <scope>NUCLEOTIDE SEQUENCE [LARGE SCALE GENOMIC DNA]</scope>
    <source>
        <strain evidence="3 4">DSM 100346</strain>
    </source>
</reference>
<name>A0A316ALT4_9BACT</name>
<dbReference type="Proteomes" id="UP000245880">
    <property type="component" value="Unassembled WGS sequence"/>
</dbReference>
<feature type="chain" id="PRO_5016282083" description="DUF3108 domain-containing protein" evidence="1">
    <location>
        <begin position="22"/>
        <end position="231"/>
    </location>
</feature>
<feature type="domain" description="DUF3108" evidence="2">
    <location>
        <begin position="30"/>
        <end position="227"/>
    </location>
</feature>
<dbReference type="OrthoDB" id="665223at2"/>
<feature type="signal peptide" evidence="1">
    <location>
        <begin position="1"/>
        <end position="21"/>
    </location>
</feature>
<evidence type="ECO:0000313" key="3">
    <source>
        <dbReference type="EMBL" id="PWJ58378.1"/>
    </source>
</evidence>
<keyword evidence="4" id="KW-1185">Reference proteome</keyword>
<sequence>MLRSLYVLLLLFVGTMAHTMAQECMGVALKKGSGFEMATFDGKGKPSGNLIYKITDVKSEGGKVIVTLEFEAFSKKGDSQMKNSYKMICDGNSTMIDAGSMINQDQLKSLESFQMKFTSTDIIYPGQLNVGQKLKDASIVGEGSSGPLNVTFGLSITDRKVESKENITVPAGSYDAFKVTSNMLMETKMGMGMKMEMSSISYRAPGILWDIKTESYRKGKLISRSELVKIY</sequence>
<organism evidence="3 4">
    <name type="scientific">Dyadobacter jejuensis</name>
    <dbReference type="NCBI Taxonomy" id="1082580"/>
    <lineage>
        <taxon>Bacteria</taxon>
        <taxon>Pseudomonadati</taxon>
        <taxon>Bacteroidota</taxon>
        <taxon>Cytophagia</taxon>
        <taxon>Cytophagales</taxon>
        <taxon>Spirosomataceae</taxon>
        <taxon>Dyadobacter</taxon>
    </lineage>
</organism>
<proteinExistence type="predicted"/>
<accession>A0A316ALT4</accession>
<evidence type="ECO:0000259" key="2">
    <source>
        <dbReference type="Pfam" id="PF21347"/>
    </source>
</evidence>
<gene>
    <name evidence="3" type="ORF">CLV98_104237</name>
</gene>
<protein>
    <recommendedName>
        <fullName evidence="2">DUF3108 domain-containing protein</fullName>
    </recommendedName>
</protein>
<dbReference type="EMBL" id="QGDT01000004">
    <property type="protein sequence ID" value="PWJ58378.1"/>
    <property type="molecule type" value="Genomic_DNA"/>
</dbReference>
<dbReference type="Gene3D" id="2.40.360.20">
    <property type="match status" value="1"/>
</dbReference>
<keyword evidence="1" id="KW-0732">Signal</keyword>
<comment type="caution">
    <text evidence="3">The sequence shown here is derived from an EMBL/GenBank/DDBJ whole genome shotgun (WGS) entry which is preliminary data.</text>
</comment>
<dbReference type="InterPro" id="IPR049279">
    <property type="entry name" value="DUF3108-like"/>
</dbReference>
<dbReference type="AlphaFoldDB" id="A0A316ALT4"/>